<sequence>MFLELLRRGYTLDVGRLDSKEIDFVARRADELLYVQVTYQIPENTMKRIIYYIYEIIIKR</sequence>
<reference evidence="1 2" key="1">
    <citation type="submission" date="2018-06" db="EMBL/GenBank/DDBJ databases">
        <authorList>
            <consortium name="Pathogen Informatics"/>
            <person name="Doyle S."/>
        </authorList>
    </citation>
    <scope>NUCLEOTIDE SEQUENCE [LARGE SCALE GENOMIC DNA]</scope>
    <source>
        <strain evidence="1 2">NCTC10465</strain>
    </source>
</reference>
<dbReference type="EMBL" id="UGPY01000002">
    <property type="protein sequence ID" value="STZ04829.1"/>
    <property type="molecule type" value="Genomic_DNA"/>
</dbReference>
<dbReference type="Proteomes" id="UP000255230">
    <property type="component" value="Unassembled WGS sequence"/>
</dbReference>
<evidence type="ECO:0008006" key="3">
    <source>
        <dbReference type="Google" id="ProtNLM"/>
    </source>
</evidence>
<evidence type="ECO:0000313" key="1">
    <source>
        <dbReference type="EMBL" id="STZ04829.1"/>
    </source>
</evidence>
<protein>
    <recommendedName>
        <fullName evidence="3">DUF4143 domain-containing protein</fullName>
    </recommendedName>
</protein>
<keyword evidence="2" id="KW-1185">Reference proteome</keyword>
<name>A0A378QV99_FAUOS</name>
<accession>A0A378QV99</accession>
<dbReference type="AlphaFoldDB" id="A0A378QV99"/>
<gene>
    <name evidence="1" type="ORF">NCTC10465_02283</name>
</gene>
<organism evidence="1 2">
    <name type="scientific">Faucicola osloensis</name>
    <name type="common">Moraxella osloensis</name>
    <dbReference type="NCBI Taxonomy" id="34062"/>
    <lineage>
        <taxon>Bacteria</taxon>
        <taxon>Pseudomonadati</taxon>
        <taxon>Pseudomonadota</taxon>
        <taxon>Gammaproteobacteria</taxon>
        <taxon>Moraxellales</taxon>
        <taxon>Moraxellaceae</taxon>
        <taxon>Faucicola</taxon>
    </lineage>
</organism>
<proteinExistence type="predicted"/>
<evidence type="ECO:0000313" key="2">
    <source>
        <dbReference type="Proteomes" id="UP000255230"/>
    </source>
</evidence>